<dbReference type="OrthoDB" id="9794206at2"/>
<organism evidence="1 2">
    <name type="scientific">Bordetella genomosp. 13</name>
    <dbReference type="NCBI Taxonomy" id="463040"/>
    <lineage>
        <taxon>Bacteria</taxon>
        <taxon>Pseudomonadati</taxon>
        <taxon>Pseudomonadota</taxon>
        <taxon>Betaproteobacteria</taxon>
        <taxon>Burkholderiales</taxon>
        <taxon>Alcaligenaceae</taxon>
        <taxon>Bordetella</taxon>
    </lineage>
</organism>
<dbReference type="CDD" id="cd16441">
    <property type="entry name" value="beta_Kdo_transferase_KpsS"/>
    <property type="match status" value="1"/>
</dbReference>
<dbReference type="AlphaFoldDB" id="A0A1W6Z9I5"/>
<sequence>MSQARRTILFLQGPPSTFWRQLCDHFNDAGVQTRRINLSMGDWAYWRRPSAVNYRGRFSRWAEFLRRYIIQHGITDILYYADRLPYHAVAREVAGELGVRTYSLEFGYLRPDWLTLERGGMGALSHFPTDPEAIRAIAERVGPQLNEVARYSHSFGQEALNEVLYNLLASLVPYLFPLYRSDKYYPPLVDYLSWLPRIIGKRIREPARVWTATRIGSQRKRYWVLALQMQADYQLRANSRFQHQSDMIDEVVGSFAAHAPRDGHLIVKLHPLDNGMERWESVVMRLAKRHGVGDRVVAVSDCDLKRTIKRSRGVITVNSTVGLHALRAGSPVKVLGVAVYDIVGLTHDGPLDSFWTNPQKVDRALLDAFVNALAATIQVRGSFYNRAGREVACREIVRRILSNSVNHAGAFIDPPPRLVKALRDNVPIYRSLEGSGIAPTPTLRSWTEPQSSDLS</sequence>
<dbReference type="GO" id="GO:0000271">
    <property type="term" value="P:polysaccharide biosynthetic process"/>
    <property type="evidence" value="ECO:0007669"/>
    <property type="project" value="InterPro"/>
</dbReference>
<proteinExistence type="predicted"/>
<dbReference type="EMBL" id="CP021111">
    <property type="protein sequence ID" value="ARP94068.1"/>
    <property type="molecule type" value="Genomic_DNA"/>
</dbReference>
<dbReference type="STRING" id="463040.CAL15_06525"/>
<dbReference type="KEGG" id="bgm:CAL15_06525"/>
<evidence type="ECO:0000313" key="1">
    <source>
        <dbReference type="EMBL" id="ARP94068.1"/>
    </source>
</evidence>
<dbReference type="Pfam" id="PF05159">
    <property type="entry name" value="Capsule_synth"/>
    <property type="match status" value="1"/>
</dbReference>
<dbReference type="GO" id="GO:0015774">
    <property type="term" value="P:polysaccharide transport"/>
    <property type="evidence" value="ECO:0007669"/>
    <property type="project" value="InterPro"/>
</dbReference>
<dbReference type="RefSeq" id="WP_086077838.1">
    <property type="nucleotide sequence ID" value="NZ_CP021111.1"/>
</dbReference>
<keyword evidence="2" id="KW-1185">Reference proteome</keyword>
<name>A0A1W6Z9I5_9BORD</name>
<evidence type="ECO:0000313" key="2">
    <source>
        <dbReference type="Proteomes" id="UP000194161"/>
    </source>
</evidence>
<gene>
    <name evidence="1" type="ORF">CAL15_06525</name>
</gene>
<dbReference type="InterPro" id="IPR007833">
    <property type="entry name" value="Capsule_polysaccharide_synth"/>
</dbReference>
<dbReference type="Proteomes" id="UP000194161">
    <property type="component" value="Chromosome"/>
</dbReference>
<accession>A0A1W6Z9I5</accession>
<protein>
    <submittedName>
        <fullName evidence="1">Capsular biosynthesis protein</fullName>
    </submittedName>
</protein>
<reference evidence="1 2" key="1">
    <citation type="submission" date="2017-05" db="EMBL/GenBank/DDBJ databases">
        <title>Complete and WGS of Bordetella genogroups.</title>
        <authorList>
            <person name="Spilker T."/>
            <person name="LiPuma J."/>
        </authorList>
    </citation>
    <scope>NUCLEOTIDE SEQUENCE [LARGE SCALE GENOMIC DNA]</scope>
    <source>
        <strain evidence="1 2">AU7206</strain>
    </source>
</reference>